<dbReference type="EMBL" id="HBUF01087649">
    <property type="protein sequence ID" value="CAG6634801.1"/>
    <property type="molecule type" value="Transcribed_RNA"/>
</dbReference>
<evidence type="ECO:0000256" key="2">
    <source>
        <dbReference type="SAM" id="MobiDB-lite"/>
    </source>
</evidence>
<evidence type="ECO:0000313" key="3">
    <source>
        <dbReference type="EMBL" id="CAG6634801.1"/>
    </source>
</evidence>
<proteinExistence type="predicted"/>
<protein>
    <submittedName>
        <fullName evidence="3">Uncharacterized protein</fullName>
    </submittedName>
</protein>
<accession>A0A8D8QMX6</accession>
<feature type="region of interest" description="Disordered" evidence="2">
    <location>
        <begin position="335"/>
        <end position="401"/>
    </location>
</feature>
<feature type="coiled-coil region" evidence="1">
    <location>
        <begin position="107"/>
        <end position="141"/>
    </location>
</feature>
<dbReference type="AlphaFoldDB" id="A0A8D8QMX6"/>
<sequence>MDGRKNALFSVDEARYNRIPCGKGKKQHLVKAFEKTELHRKNKRACIEEERYNDELEHKEYFVKEARLCTFAEQELKERLIDGPKRLQPRLETDLIDLNDFPSQQRVKQLEENIRETQRDRAHWQRKRVFYENKIEKLKQEMKTLKPLDWNLTAQKTEREKYVAQKEYDRVMHEEALLVSNIKQIQSKKQYVREELKRKNRVLKQLMNVEAEDHNKLAGLIEENNCLKKIRLEKLKAIIEVHRRFDDKELEIAKEVLDMKNELDDISPTTMILFLKVLKEREARMIKETKTEEERKKRVEKKKKKIEYKNREEMKRFHEYRKQREEIKRKELKEYSDRKENEDRAKEREEKKNRKCRKKVKTETEGEEQSEEIEHVLSTMKTKEKRENSSKRHANSEATTQKPVEKWAENYKSTMALACKLKDRVPYDKSWSKIGLSGLPNPDTSDPELRFKRRVILCDNEPKLRESDKPATLRDHVEETQDVYDPDKVYKHPYKVYQDILDLQEEHARLTNMLRQQEASKPFEGIPKKRTMAVRVKNMEKKMVEKGVETLEKKWEKRVPLLREGTRVLKTALDEFLKMRRESEEHFQMAANAITRLFICISSKQDICNTMTELEDRRKVVKQFGKDVRSVNDVTAVPTVLKNIDVRLLPYLMKMQRDHKVAKLEREKGIELIRHNTDWKHKGMGCYCVKK</sequence>
<name>A0A8D8QMX6_9HEMI</name>
<feature type="compositionally biased region" description="Basic and acidic residues" evidence="2">
    <location>
        <begin position="381"/>
        <end position="390"/>
    </location>
</feature>
<reference evidence="3" key="1">
    <citation type="submission" date="2021-05" db="EMBL/GenBank/DDBJ databases">
        <authorList>
            <person name="Alioto T."/>
            <person name="Alioto T."/>
            <person name="Gomez Garrido J."/>
        </authorList>
    </citation>
    <scope>NUCLEOTIDE SEQUENCE</scope>
</reference>
<organism evidence="3">
    <name type="scientific">Cacopsylla melanoneura</name>
    <dbReference type="NCBI Taxonomy" id="428564"/>
    <lineage>
        <taxon>Eukaryota</taxon>
        <taxon>Metazoa</taxon>
        <taxon>Ecdysozoa</taxon>
        <taxon>Arthropoda</taxon>
        <taxon>Hexapoda</taxon>
        <taxon>Insecta</taxon>
        <taxon>Pterygota</taxon>
        <taxon>Neoptera</taxon>
        <taxon>Paraneoptera</taxon>
        <taxon>Hemiptera</taxon>
        <taxon>Sternorrhyncha</taxon>
        <taxon>Psylloidea</taxon>
        <taxon>Psyllidae</taxon>
        <taxon>Psyllinae</taxon>
        <taxon>Cacopsylla</taxon>
    </lineage>
</organism>
<evidence type="ECO:0000256" key="1">
    <source>
        <dbReference type="SAM" id="Coils"/>
    </source>
</evidence>
<keyword evidence="1" id="KW-0175">Coiled coil</keyword>
<feature type="compositionally biased region" description="Basic and acidic residues" evidence="2">
    <location>
        <begin position="335"/>
        <end position="352"/>
    </location>
</feature>